<feature type="coiled-coil region" evidence="1">
    <location>
        <begin position="379"/>
        <end position="410"/>
    </location>
</feature>
<proteinExistence type="predicted"/>
<evidence type="ECO:0000313" key="4">
    <source>
        <dbReference type="EMBL" id="GAT94633.1"/>
    </source>
</evidence>
<feature type="transmembrane region" description="Helical" evidence="2">
    <location>
        <begin position="543"/>
        <end position="563"/>
    </location>
</feature>
<evidence type="ECO:0000256" key="2">
    <source>
        <dbReference type="SAM" id="Phobius"/>
    </source>
</evidence>
<dbReference type="PROSITE" id="PS51688">
    <property type="entry name" value="ICA"/>
    <property type="match status" value="1"/>
</dbReference>
<evidence type="ECO:0000256" key="1">
    <source>
        <dbReference type="SAM" id="Coils"/>
    </source>
</evidence>
<feature type="transmembrane region" description="Helical" evidence="2">
    <location>
        <begin position="511"/>
        <end position="531"/>
    </location>
</feature>
<reference evidence="4 5" key="1">
    <citation type="submission" date="2016-05" db="EMBL/GenBank/DDBJ databases">
        <title>First whole genome sequencing of Entamoeba histolytica HM1:IMSS-clone-6.</title>
        <authorList>
            <person name="Mukherjee Avik.K."/>
            <person name="Izumyama S."/>
            <person name="Nakada-Tsukui K."/>
            <person name="Nozaki T."/>
        </authorList>
    </citation>
    <scope>NUCLEOTIDE SEQUENCE [LARGE SCALE GENOMIC DNA]</scope>
    <source>
        <strain evidence="4 5">HM1:IMSS clone 6</strain>
    </source>
</reference>
<dbReference type="VEuPathDB" id="AmoebaDB:EHI7A_031300"/>
<accession>A0A5K1UIT0</accession>
<sequence>METQAKPRRKCWMCVFPGCTEPPKTRYNCYSHVWDAHLRHLNGEKEAYKRIKEEERKDAMKLCEMYVVYVDDSRGKKGGNSFEKNIQIENERRSSTMFVRQISETPLIPSLTHSINNLQTIQNYQQVQQNIRSPLVVSTSSSTSAQINSPINLPQQLTPSTIPIQQIEQANTTIAQGVSTDNSTLTNPLCLNGFIDFKQESENSNGFNSRNDLFTSPQQPQNEIPWDYLQSPSTPLTPTQMNGIIEKNEDFIRIERINENLKRLHVMGEIMAENGFLQRSDIRVKENIKPLVDSLNTVLQLTGTSFNYIGKKEEKLGFIAQEVKKVCPELVIEDDKGELAVDVIGVIPHLVEALKQIYENASSEQLSSNERYKELSESTQQMIKVVEEFRKEIQEKNDEEKETRKNKIDKMLFFNFSFGPAIVTLFASIFLTIFSIFVIFSLPEFPFMWGYCWFTTILSYLSLWNTRNELKVMWNGGPLILYFKHNNFISIYLFLLLAAIGITVSMIMGTIVLIVMVVYVSLFVLIGGLLIIMKGMYQLDFKVISSVLIVYLVSVVIVSYSLFITQPGYDCFINSPSTTNFELQLQLNTPIQRQTFSPIPWNCMKYEVKSSQKLPAGIKIGSVRTDVETVPYLYGTVTDFFPTTKVEMFLECASYVRLRCGVITMKVCDGRDKISCEDNQCNWCGNSCKATC</sequence>
<name>A0A5K1UIT0_ENTHI</name>
<feature type="domain" description="Peptidase S74" evidence="3">
    <location>
        <begin position="280"/>
        <end position="370"/>
    </location>
</feature>
<dbReference type="OMA" id="TMRICEG"/>
<dbReference type="EMBL" id="BDEQ01000001">
    <property type="protein sequence ID" value="GAT94633.1"/>
    <property type="molecule type" value="Genomic_DNA"/>
</dbReference>
<dbReference type="AlphaFoldDB" id="A0A5K1UIT0"/>
<dbReference type="VEuPathDB" id="AmoebaDB:EHI5A_054460"/>
<evidence type="ECO:0000259" key="3">
    <source>
        <dbReference type="PROSITE" id="PS51688"/>
    </source>
</evidence>
<feature type="transmembrane region" description="Helical" evidence="2">
    <location>
        <begin position="412"/>
        <end position="442"/>
    </location>
</feature>
<keyword evidence="1" id="KW-0175">Coiled coil</keyword>
<dbReference type="VEuPathDB" id="AmoebaDB:KM1_066160"/>
<dbReference type="InterPro" id="IPR051577">
    <property type="entry name" value="MRF-like"/>
</dbReference>
<dbReference type="PANTHER" id="PTHR13029">
    <property type="match status" value="1"/>
</dbReference>
<comment type="caution">
    <text evidence="4">The sequence shown here is derived from an EMBL/GenBank/DDBJ whole genome shotgun (WGS) entry which is preliminary data.</text>
</comment>
<feature type="transmembrane region" description="Helical" evidence="2">
    <location>
        <begin position="448"/>
        <end position="466"/>
    </location>
</feature>
<dbReference type="Pfam" id="PF13884">
    <property type="entry name" value="Peptidase_S74"/>
    <property type="match status" value="1"/>
</dbReference>
<feature type="transmembrane region" description="Helical" evidence="2">
    <location>
        <begin position="487"/>
        <end position="505"/>
    </location>
</feature>
<dbReference type="VEuPathDB" id="AmoebaDB:EHI8A_045530"/>
<dbReference type="Proteomes" id="UP000078387">
    <property type="component" value="Unassembled WGS sequence"/>
</dbReference>
<dbReference type="PANTHER" id="PTHR13029:SF21">
    <property type="entry name" value="PEPTIDASE S74 DOMAIN-CONTAINING PROTEIN"/>
    <property type="match status" value="1"/>
</dbReference>
<dbReference type="InterPro" id="IPR030392">
    <property type="entry name" value="S74_ICA"/>
</dbReference>
<keyword evidence="2" id="KW-0472">Membrane</keyword>
<keyword evidence="2" id="KW-0812">Transmembrane</keyword>
<organism evidence="4 5">
    <name type="scientific">Entamoeba histolytica</name>
    <dbReference type="NCBI Taxonomy" id="5759"/>
    <lineage>
        <taxon>Eukaryota</taxon>
        <taxon>Amoebozoa</taxon>
        <taxon>Evosea</taxon>
        <taxon>Archamoebae</taxon>
        <taxon>Mastigamoebida</taxon>
        <taxon>Entamoebidae</taxon>
        <taxon>Entamoeba</taxon>
    </lineage>
</organism>
<dbReference type="VEuPathDB" id="AmoebaDB:EHI_006740"/>
<protein>
    <recommendedName>
        <fullName evidence="3">Peptidase S74 domain-containing protein</fullName>
    </recommendedName>
</protein>
<gene>
    <name evidence="4" type="ORF">CL6EHI_006740</name>
</gene>
<evidence type="ECO:0000313" key="5">
    <source>
        <dbReference type="Proteomes" id="UP000078387"/>
    </source>
</evidence>
<keyword evidence="2" id="KW-1133">Transmembrane helix</keyword>